<proteinExistence type="predicted"/>
<keyword evidence="1" id="KW-0812">Transmembrane</keyword>
<accession>A0ABY5MMJ9</accession>
<evidence type="ECO:0000256" key="1">
    <source>
        <dbReference type="SAM" id="Phobius"/>
    </source>
</evidence>
<evidence type="ECO:0008006" key="4">
    <source>
        <dbReference type="Google" id="ProtNLM"/>
    </source>
</evidence>
<keyword evidence="1" id="KW-1133">Transmembrane helix</keyword>
<keyword evidence="3" id="KW-1185">Reference proteome</keyword>
<dbReference type="RefSeq" id="WP_338530554.1">
    <property type="nucleotide sequence ID" value="NZ_CP030941.1"/>
</dbReference>
<dbReference type="Proteomes" id="UP001342418">
    <property type="component" value="Chromosome"/>
</dbReference>
<sequence>MSRWEAGARSTRDAAVLLPVAAAALLLPPFILVFAAPVYIAGVPLIVVYVFSVWAGVVLCAWLLARRHAEAPDGMDAAAEAETAAGPQPGRR</sequence>
<name>A0ABY5MMJ9_9HYPH</name>
<dbReference type="EMBL" id="CP030941">
    <property type="protein sequence ID" value="UUP18310.1"/>
    <property type="molecule type" value="Genomic_DNA"/>
</dbReference>
<evidence type="ECO:0000313" key="3">
    <source>
        <dbReference type="Proteomes" id="UP001342418"/>
    </source>
</evidence>
<protein>
    <recommendedName>
        <fullName evidence="4">DUF3311 domain-containing protein</fullName>
    </recommendedName>
</protein>
<evidence type="ECO:0000313" key="2">
    <source>
        <dbReference type="EMBL" id="UUP18310.1"/>
    </source>
</evidence>
<keyword evidence="1" id="KW-0472">Membrane</keyword>
<organism evidence="2 3">
    <name type="scientific">Nitratireductor thuwali</name>
    <dbReference type="NCBI Taxonomy" id="2267699"/>
    <lineage>
        <taxon>Bacteria</taxon>
        <taxon>Pseudomonadati</taxon>
        <taxon>Pseudomonadota</taxon>
        <taxon>Alphaproteobacteria</taxon>
        <taxon>Hyphomicrobiales</taxon>
        <taxon>Phyllobacteriaceae</taxon>
        <taxon>Nitratireductor</taxon>
    </lineage>
</organism>
<feature type="transmembrane region" description="Helical" evidence="1">
    <location>
        <begin position="45"/>
        <end position="65"/>
    </location>
</feature>
<reference evidence="2 3" key="1">
    <citation type="submission" date="2018-07" db="EMBL/GenBank/DDBJ databases">
        <title>Genome sequence of Nitratireductor thuwali#1536.</title>
        <authorList>
            <person name="Michoud G."/>
            <person name="Merlino G."/>
            <person name="Sefrji F.O."/>
            <person name="Daffonchio D."/>
        </authorList>
    </citation>
    <scope>NUCLEOTIDE SEQUENCE [LARGE SCALE GENOMIC DNA]</scope>
    <source>
        <strain evidence="3">Nit1536</strain>
    </source>
</reference>
<gene>
    <name evidence="2" type="ORF">NTH_02790</name>
</gene>